<feature type="transmembrane region" description="Helical" evidence="1">
    <location>
        <begin position="59"/>
        <end position="86"/>
    </location>
</feature>
<dbReference type="AlphaFoldDB" id="A0A650CK24"/>
<dbReference type="Proteomes" id="UP000427373">
    <property type="component" value="Chromosome"/>
</dbReference>
<evidence type="ECO:0000313" key="2">
    <source>
        <dbReference type="EMBL" id="MBB5255107.1"/>
    </source>
</evidence>
<dbReference type="EMBL" id="CP045484">
    <property type="protein sequence ID" value="QGR18098.1"/>
    <property type="molecule type" value="Genomic_DNA"/>
</dbReference>
<evidence type="ECO:0000313" key="4">
    <source>
        <dbReference type="Proteomes" id="UP000427373"/>
    </source>
</evidence>
<dbReference type="OrthoDB" id="56710at2157"/>
<organism evidence="3 4">
    <name type="scientific">Sulfurisphaera ohwakuensis</name>
    <dbReference type="NCBI Taxonomy" id="69656"/>
    <lineage>
        <taxon>Archaea</taxon>
        <taxon>Thermoproteota</taxon>
        <taxon>Thermoprotei</taxon>
        <taxon>Sulfolobales</taxon>
        <taxon>Sulfolobaceae</taxon>
        <taxon>Sulfurisphaera</taxon>
    </lineage>
</organism>
<feature type="transmembrane region" description="Helical" evidence="1">
    <location>
        <begin position="172"/>
        <end position="201"/>
    </location>
</feature>
<reference evidence="3 4" key="1">
    <citation type="submission" date="2019-10" db="EMBL/GenBank/DDBJ databases">
        <title>Genome Sequences from Six Type Strain Members of the Archaeal Family Sulfolobaceae: Acidianus ambivalens, Acidianus infernus, Metallosphaera prunae, Stygiolobus azoricus, Sulfolobus metallicus, and Sulfurisphaera ohwakuensis.</title>
        <authorList>
            <person name="Counts J.A."/>
            <person name="Kelly R.M."/>
        </authorList>
    </citation>
    <scope>NUCLEOTIDE SEQUENCE [LARGE SCALE GENOMIC DNA]</scope>
    <source>
        <strain evidence="3 4">TA-1</strain>
    </source>
</reference>
<evidence type="ECO:0000313" key="3">
    <source>
        <dbReference type="EMBL" id="QGR18098.1"/>
    </source>
</evidence>
<dbReference type="Proteomes" id="UP000582213">
    <property type="component" value="Unassembled WGS sequence"/>
</dbReference>
<feature type="transmembrane region" description="Helical" evidence="1">
    <location>
        <begin position="92"/>
        <end position="110"/>
    </location>
</feature>
<keyword evidence="1" id="KW-0472">Membrane</keyword>
<protein>
    <submittedName>
        <fullName evidence="2">ABC-type nickel/cobalt efflux system permease component RcnA</fullName>
    </submittedName>
</protein>
<dbReference type="RefSeq" id="WP_156015587.1">
    <property type="nucleotide sequence ID" value="NZ_CP045484.1"/>
</dbReference>
<evidence type="ECO:0000256" key="1">
    <source>
        <dbReference type="SAM" id="Phobius"/>
    </source>
</evidence>
<name>A0A650CK24_SULOH</name>
<gene>
    <name evidence="3" type="ORF">D1869_13540</name>
    <name evidence="2" type="ORF">HNQ62_002882</name>
</gene>
<keyword evidence="1" id="KW-1133">Transmembrane helix</keyword>
<dbReference type="KEGG" id="soh:D1869_13540"/>
<dbReference type="GeneID" id="42802287"/>
<feature type="transmembrane region" description="Helical" evidence="1">
    <location>
        <begin position="263"/>
        <end position="283"/>
    </location>
</feature>
<sequence>MISITTLLNPPEGLPLTEILLLSLILGMLHGATPDEHTWPITFSYAIGKYSTKGGMKAGFLFSLGFTIQRAFLTTLGFIGLAAIYKEYNLDGPVYFIVGLVMAIAGSYILKGKYLHLPIDKLLHKDIHQEEENMLRDVPLKMTIVHGLIAGFGFGAYASIITFILAPQLPSIWYAPLPGLFFGLGTMIMQIIFGAIFANIMKLKRMTEEEISYIARKTAGRTLYYGGLVFVIAGLLIIALPAIDNWAISTGNPIPNLDAIDIGFLLVVIVVGLIGITSIISSYREVVRTKHDKKEKVKEVK</sequence>
<dbReference type="EMBL" id="JACHFY010000042">
    <property type="protein sequence ID" value="MBB5255107.1"/>
    <property type="molecule type" value="Genomic_DNA"/>
</dbReference>
<proteinExistence type="predicted"/>
<keyword evidence="4" id="KW-1185">Reference proteome</keyword>
<evidence type="ECO:0000313" key="5">
    <source>
        <dbReference type="Proteomes" id="UP000582213"/>
    </source>
</evidence>
<accession>A0A650CK24</accession>
<reference evidence="2 5" key="2">
    <citation type="submission" date="2020-08" db="EMBL/GenBank/DDBJ databases">
        <title>Genomic Encyclopedia of Type Strains, Phase IV (KMG-IV): sequencing the most valuable type-strain genomes for metagenomic binning, comparative biology and taxonomic classification.</title>
        <authorList>
            <person name="Goeker M."/>
        </authorList>
    </citation>
    <scope>NUCLEOTIDE SEQUENCE [LARGE SCALE GENOMIC DNA]</scope>
    <source>
        <strain evidence="2 5">DSM 12421</strain>
    </source>
</reference>
<feature type="transmembrane region" description="Helical" evidence="1">
    <location>
        <begin position="222"/>
        <end position="243"/>
    </location>
</feature>
<feature type="transmembrane region" description="Helical" evidence="1">
    <location>
        <begin position="144"/>
        <end position="166"/>
    </location>
</feature>
<keyword evidence="1" id="KW-0812">Transmembrane</keyword>